<accession>A0A814FND0</accession>
<evidence type="ECO:0000256" key="1">
    <source>
        <dbReference type="SAM" id="Phobius"/>
    </source>
</evidence>
<evidence type="ECO:0000313" key="3">
    <source>
        <dbReference type="EMBL" id="CAF3755303.1"/>
    </source>
</evidence>
<keyword evidence="1" id="KW-1133">Transmembrane helix</keyword>
<evidence type="ECO:0000313" key="4">
    <source>
        <dbReference type="Proteomes" id="UP000663829"/>
    </source>
</evidence>
<dbReference type="AlphaFoldDB" id="A0A814FND0"/>
<protein>
    <submittedName>
        <fullName evidence="2">Uncharacterized protein</fullName>
    </submittedName>
</protein>
<keyword evidence="4" id="KW-1185">Reference proteome</keyword>
<dbReference type="Proteomes" id="UP000681722">
    <property type="component" value="Unassembled WGS sequence"/>
</dbReference>
<organism evidence="2 4">
    <name type="scientific">Didymodactylos carnosus</name>
    <dbReference type="NCBI Taxonomy" id="1234261"/>
    <lineage>
        <taxon>Eukaryota</taxon>
        <taxon>Metazoa</taxon>
        <taxon>Spiralia</taxon>
        <taxon>Gnathifera</taxon>
        <taxon>Rotifera</taxon>
        <taxon>Eurotatoria</taxon>
        <taxon>Bdelloidea</taxon>
        <taxon>Philodinida</taxon>
        <taxon>Philodinidae</taxon>
        <taxon>Didymodactylos</taxon>
    </lineage>
</organism>
<reference evidence="2" key="1">
    <citation type="submission" date="2021-02" db="EMBL/GenBank/DDBJ databases">
        <authorList>
            <person name="Nowell W R."/>
        </authorList>
    </citation>
    <scope>NUCLEOTIDE SEQUENCE</scope>
</reference>
<dbReference type="EMBL" id="CAJNOQ010002863">
    <property type="protein sequence ID" value="CAF0982866.1"/>
    <property type="molecule type" value="Genomic_DNA"/>
</dbReference>
<dbReference type="Proteomes" id="UP000663829">
    <property type="component" value="Unassembled WGS sequence"/>
</dbReference>
<keyword evidence="1" id="KW-0812">Transmembrane</keyword>
<evidence type="ECO:0000313" key="2">
    <source>
        <dbReference type="EMBL" id="CAF0982866.1"/>
    </source>
</evidence>
<name>A0A814FND0_9BILA</name>
<feature type="transmembrane region" description="Helical" evidence="1">
    <location>
        <begin position="129"/>
        <end position="150"/>
    </location>
</feature>
<feature type="transmembrane region" description="Helical" evidence="1">
    <location>
        <begin position="94"/>
        <end position="117"/>
    </location>
</feature>
<gene>
    <name evidence="2" type="ORF">GPM918_LOCUS12844</name>
    <name evidence="3" type="ORF">SRO942_LOCUS12844</name>
</gene>
<proteinExistence type="predicted"/>
<sequence length="234" mass="26276">MIDPLPGQSDRLAVSSRDEKNDFLPDERVLTQSVLTYNDKLYLAWYCNRGLVVQNQRSLCQLSLSDYSLSLDSLICQKVIISVPLKQQPFTIKLTIISVVVMIVIGLLLNTLTILTFYSSNSREVGCTLYILCSSCLGQIRLIILGISIYNRVKLNQMTDTIVHELIVKEILKEADGTQHPNRGETVEILLKGTDEDHVFGERIVNFKIASSTEDVYSASGRHPCIILRSKAEL</sequence>
<comment type="caution">
    <text evidence="2">The sequence shown here is derived from an EMBL/GenBank/DDBJ whole genome shotgun (WGS) entry which is preliminary data.</text>
</comment>
<keyword evidence="1" id="KW-0472">Membrane</keyword>
<dbReference type="EMBL" id="CAJOBC010002863">
    <property type="protein sequence ID" value="CAF3755303.1"/>
    <property type="molecule type" value="Genomic_DNA"/>
</dbReference>